<dbReference type="GO" id="GO:0042632">
    <property type="term" value="P:cholesterol homeostasis"/>
    <property type="evidence" value="ECO:0007669"/>
    <property type="project" value="UniProtKB-ARBA"/>
</dbReference>
<dbReference type="GO" id="GO:0004859">
    <property type="term" value="F:phospholipase inhibitor activity"/>
    <property type="evidence" value="ECO:0007669"/>
    <property type="project" value="UniProtKB-ARBA"/>
</dbReference>
<dbReference type="GO" id="GO:0070328">
    <property type="term" value="P:triglyceride homeostasis"/>
    <property type="evidence" value="ECO:0007669"/>
    <property type="project" value="UniProtKB-ARBA"/>
</dbReference>
<dbReference type="GO" id="GO:0010903">
    <property type="term" value="P:negative regulation of very-low-density lipoprotein particle remodeling"/>
    <property type="evidence" value="ECO:0007669"/>
    <property type="project" value="UniProtKB-ARBA"/>
</dbReference>
<evidence type="ECO:0000256" key="8">
    <source>
        <dbReference type="ARBA" id="ARBA00023054"/>
    </source>
</evidence>
<reference evidence="19" key="1">
    <citation type="submission" date="2025-08" db="UniProtKB">
        <authorList>
            <consortium name="RefSeq"/>
        </authorList>
    </citation>
    <scope>IDENTIFICATION</scope>
    <source>
        <strain evidence="19">Wakin</strain>
        <tissue evidence="19">Muscle</tissue>
    </source>
</reference>
<dbReference type="GO" id="GO:0034116">
    <property type="term" value="P:positive regulation of heterotypic cell-cell adhesion"/>
    <property type="evidence" value="ECO:0007669"/>
    <property type="project" value="TreeGrafter"/>
</dbReference>
<dbReference type="Pfam" id="PF00147">
    <property type="entry name" value="Fibrinogen_C"/>
    <property type="match status" value="1"/>
</dbReference>
<dbReference type="Proteomes" id="UP000515129">
    <property type="component" value="Chromosome 6"/>
</dbReference>
<evidence type="ECO:0000256" key="13">
    <source>
        <dbReference type="ARBA" id="ARBA00062950"/>
    </source>
</evidence>
<gene>
    <name evidence="19" type="primary">LOC113100362</name>
</gene>
<dbReference type="CDD" id="cd00087">
    <property type="entry name" value="FReD"/>
    <property type="match status" value="1"/>
</dbReference>
<dbReference type="InterPro" id="IPR036056">
    <property type="entry name" value="Fibrinogen-like_C"/>
</dbReference>
<dbReference type="OrthoDB" id="8866652at2759"/>
<evidence type="ECO:0000256" key="16">
    <source>
        <dbReference type="SAM" id="Coils"/>
    </source>
</evidence>
<keyword evidence="7" id="KW-0130">Cell adhesion</keyword>
<comment type="subcellular location">
    <subcellularLocation>
        <location evidence="1">Cell projection</location>
        <location evidence="1">Lamellipodium</location>
    </subcellularLocation>
    <subcellularLocation>
        <location evidence="2">Secreted</location>
    </subcellularLocation>
</comment>
<dbReference type="GO" id="GO:0006629">
    <property type="term" value="P:lipid metabolic process"/>
    <property type="evidence" value="ECO:0007669"/>
    <property type="project" value="UniProtKB-KW"/>
</dbReference>
<evidence type="ECO:0000256" key="2">
    <source>
        <dbReference type="ARBA" id="ARBA00004613"/>
    </source>
</evidence>
<keyword evidence="9" id="KW-0443">Lipid metabolism</keyword>
<name>A0A6P6PIQ2_CARAU</name>
<dbReference type="RefSeq" id="XP_026120973.1">
    <property type="nucleotide sequence ID" value="XM_026265188.1"/>
</dbReference>
<evidence type="ECO:0000256" key="14">
    <source>
        <dbReference type="ARBA" id="ARBA00069520"/>
    </source>
</evidence>
<dbReference type="Gene3D" id="3.90.215.10">
    <property type="entry name" value="Gamma Fibrinogen, chain A, domain 1"/>
    <property type="match status" value="1"/>
</dbReference>
<evidence type="ECO:0000256" key="4">
    <source>
        <dbReference type="ARBA" id="ARBA00022657"/>
    </source>
</evidence>
<keyword evidence="10" id="KW-1015">Disulfide bond</keyword>
<dbReference type="InterPro" id="IPR002181">
    <property type="entry name" value="Fibrinogen_a/b/g_C_dom"/>
</dbReference>
<evidence type="ECO:0000256" key="5">
    <source>
        <dbReference type="ARBA" id="ARBA00022674"/>
    </source>
</evidence>
<dbReference type="AlphaFoldDB" id="A0A6P6PIQ2"/>
<dbReference type="SMART" id="SM00186">
    <property type="entry name" value="FBG"/>
    <property type="match status" value="1"/>
</dbReference>
<dbReference type="GO" id="GO:0070527">
    <property type="term" value="P:platelet aggregation"/>
    <property type="evidence" value="ECO:0007669"/>
    <property type="project" value="TreeGrafter"/>
</dbReference>
<accession>A0A6P6PIQ2</accession>
<sequence>MRGVSEKQRLKETSTKTFGLWERTDAVNKSAFKQLDMMLIFLLFWLCLSTTSAAPNLKIAPTEAPLLVTAPPAETRSRFAMLDDVRLLANGLLQLGQSLREFVHKTKSQINDIFQKLNIFDRSFYQLSVVTSEIKEEEEKLKETTVFLKANNEEIRNLSLEINSKINNILQERSQLQSKVGGLEEKLKGLSQTMMPLEQLQEIAALKDVIETQERTITDLLKSVKEQHEQLSYQKTKIKSLEDKMNYDSFQDTVEKPLDLNPETLDPFRYLTMNSTNGTAEINDFPADCSDVFKRGQRTSGIYPIKPNQSEPFYVYCEISTDDAATVIQRREDGSVDFDQSWEKYEYGFGKLEKEFWLGLAKIYSIAQQGQYILHIELEDWKEEKRFIDYTFTLEGPASDYVLHVAPLSGDLPDALSNHTGMKFSTKERDNDNHDDSNCARNYTGGWWFDACGDTNLNGRYAWMRSRTRHQRKKGIYWNPAKGSSYTLKSTKITIRPSTQFQ</sequence>
<dbReference type="InterPro" id="IPR037579">
    <property type="entry name" value="FIB_ANG-like"/>
</dbReference>
<evidence type="ECO:0000256" key="6">
    <source>
        <dbReference type="ARBA" id="ARBA00022729"/>
    </source>
</evidence>
<dbReference type="InterPro" id="IPR014716">
    <property type="entry name" value="Fibrinogen_a/b/g_C_1"/>
</dbReference>
<dbReference type="GO" id="GO:0030674">
    <property type="term" value="F:protein-macromolecule adaptor activity"/>
    <property type="evidence" value="ECO:0007669"/>
    <property type="project" value="TreeGrafter"/>
</dbReference>
<feature type="coiled-coil region" evidence="16">
    <location>
        <begin position="148"/>
        <end position="193"/>
    </location>
</feature>
<keyword evidence="18" id="KW-1185">Reference proteome</keyword>
<evidence type="ECO:0000256" key="9">
    <source>
        <dbReference type="ARBA" id="ARBA00023098"/>
    </source>
</evidence>
<evidence type="ECO:0000256" key="12">
    <source>
        <dbReference type="ARBA" id="ARBA00023273"/>
    </source>
</evidence>
<dbReference type="GO" id="GO:0005201">
    <property type="term" value="F:extracellular matrix structural constituent"/>
    <property type="evidence" value="ECO:0007669"/>
    <property type="project" value="TreeGrafter"/>
</dbReference>
<keyword evidence="8 16" id="KW-0175">Coiled coil</keyword>
<dbReference type="GO" id="GO:0090318">
    <property type="term" value="P:regulation of chylomicron remodeling"/>
    <property type="evidence" value="ECO:0007669"/>
    <property type="project" value="UniProtKB-ARBA"/>
</dbReference>
<dbReference type="GO" id="GO:0072377">
    <property type="term" value="P:blood coagulation, common pathway"/>
    <property type="evidence" value="ECO:0007669"/>
    <property type="project" value="TreeGrafter"/>
</dbReference>
<evidence type="ECO:0000313" key="18">
    <source>
        <dbReference type="Proteomes" id="UP000515129"/>
    </source>
</evidence>
<dbReference type="GO" id="GO:0055091">
    <property type="term" value="P:phospholipid homeostasis"/>
    <property type="evidence" value="ECO:0007669"/>
    <property type="project" value="UniProtKB-ARBA"/>
</dbReference>
<evidence type="ECO:0000256" key="15">
    <source>
        <dbReference type="ARBA" id="ARBA00083172"/>
    </source>
</evidence>
<keyword evidence="12" id="KW-0966">Cell projection</keyword>
<evidence type="ECO:0000256" key="3">
    <source>
        <dbReference type="ARBA" id="ARBA00022525"/>
    </source>
</evidence>
<dbReference type="KEGG" id="caua:113100362"/>
<organism evidence="18 19">
    <name type="scientific">Carassius auratus</name>
    <name type="common">Goldfish</name>
    <dbReference type="NCBI Taxonomy" id="7957"/>
    <lineage>
        <taxon>Eukaryota</taxon>
        <taxon>Metazoa</taxon>
        <taxon>Chordata</taxon>
        <taxon>Craniata</taxon>
        <taxon>Vertebrata</taxon>
        <taxon>Euteleostomi</taxon>
        <taxon>Actinopterygii</taxon>
        <taxon>Neopterygii</taxon>
        <taxon>Teleostei</taxon>
        <taxon>Ostariophysi</taxon>
        <taxon>Cypriniformes</taxon>
        <taxon>Cyprinidae</taxon>
        <taxon>Cyprininae</taxon>
        <taxon>Carassius</taxon>
    </lineage>
</organism>
<keyword evidence="5" id="KW-0358">Heparin-binding</keyword>
<evidence type="ECO:0000256" key="7">
    <source>
        <dbReference type="ARBA" id="ARBA00022889"/>
    </source>
</evidence>
<feature type="domain" description="Fibrinogen C-terminal" evidence="17">
    <location>
        <begin position="280"/>
        <end position="499"/>
    </location>
</feature>
<protein>
    <recommendedName>
        <fullName evidence="14">Angiopoietin-related protein 3</fullName>
    </recommendedName>
    <alternativeName>
        <fullName evidence="15">Angiopoietin-like protein 3</fullName>
    </alternativeName>
</protein>
<dbReference type="PANTHER" id="PTHR47221:SF5">
    <property type="entry name" value="FIBRINOGEN C-TERMINAL DOMAIN-CONTAINING PROTEIN"/>
    <property type="match status" value="1"/>
</dbReference>
<keyword evidence="4" id="KW-0037">Angiogenesis</keyword>
<dbReference type="PANTHER" id="PTHR47221">
    <property type="entry name" value="FIBRINOGEN ALPHA CHAIN"/>
    <property type="match status" value="1"/>
</dbReference>
<keyword evidence="6" id="KW-0732">Signal</keyword>
<dbReference type="FunFam" id="3.90.215.10:FF:000008">
    <property type="entry name" value="Angiopoietin like 3"/>
    <property type="match status" value="1"/>
</dbReference>
<proteinExistence type="predicted"/>
<keyword evidence="3" id="KW-0964">Secreted</keyword>
<dbReference type="GO" id="GO:0008201">
    <property type="term" value="F:heparin binding"/>
    <property type="evidence" value="ECO:0007669"/>
    <property type="project" value="UniProtKB-KW"/>
</dbReference>
<dbReference type="GO" id="GO:0005577">
    <property type="term" value="C:fibrinogen complex"/>
    <property type="evidence" value="ECO:0007669"/>
    <property type="project" value="TreeGrafter"/>
</dbReference>
<keyword evidence="11" id="KW-0325">Glycoprotein</keyword>
<dbReference type="GO" id="GO:0030027">
    <property type="term" value="C:lamellipodium"/>
    <property type="evidence" value="ECO:0007669"/>
    <property type="project" value="UniProtKB-SubCell"/>
</dbReference>
<comment type="subunit">
    <text evidence="13">Interacts with ANGPTL8. Interacts with ITGB3.</text>
</comment>
<evidence type="ECO:0000313" key="19">
    <source>
        <dbReference type="RefSeq" id="XP_026120973.1"/>
    </source>
</evidence>
<evidence type="ECO:0000256" key="1">
    <source>
        <dbReference type="ARBA" id="ARBA00004510"/>
    </source>
</evidence>
<evidence type="ECO:0000256" key="10">
    <source>
        <dbReference type="ARBA" id="ARBA00023157"/>
    </source>
</evidence>
<evidence type="ECO:0000256" key="11">
    <source>
        <dbReference type="ARBA" id="ARBA00023180"/>
    </source>
</evidence>
<dbReference type="GO" id="GO:0042730">
    <property type="term" value="P:fibrinolysis"/>
    <property type="evidence" value="ECO:0007669"/>
    <property type="project" value="TreeGrafter"/>
</dbReference>
<dbReference type="GO" id="GO:0001525">
    <property type="term" value="P:angiogenesis"/>
    <property type="evidence" value="ECO:0007669"/>
    <property type="project" value="UniProtKB-KW"/>
</dbReference>
<dbReference type="SUPFAM" id="SSF56496">
    <property type="entry name" value="Fibrinogen C-terminal domain-like"/>
    <property type="match status" value="1"/>
</dbReference>
<evidence type="ECO:0000259" key="17">
    <source>
        <dbReference type="PROSITE" id="PS51406"/>
    </source>
</evidence>
<dbReference type="GO" id="GO:0009986">
    <property type="term" value="C:cell surface"/>
    <property type="evidence" value="ECO:0007669"/>
    <property type="project" value="UniProtKB-ARBA"/>
</dbReference>
<dbReference type="Gene3D" id="1.10.287.1490">
    <property type="match status" value="1"/>
</dbReference>
<dbReference type="PROSITE" id="PS51406">
    <property type="entry name" value="FIBRINOGEN_C_2"/>
    <property type="match status" value="1"/>
</dbReference>
<dbReference type="GeneID" id="113100362"/>